<reference evidence="10" key="1">
    <citation type="submission" date="2018-05" db="EMBL/GenBank/DDBJ databases">
        <authorList>
            <person name="Lanie J.A."/>
            <person name="Ng W.-L."/>
            <person name="Kazmierczak K.M."/>
            <person name="Andrzejewski T.M."/>
            <person name="Davidsen T.M."/>
            <person name="Wayne K.J."/>
            <person name="Tettelin H."/>
            <person name="Glass J.I."/>
            <person name="Rusch D."/>
            <person name="Podicherti R."/>
            <person name="Tsui H.-C.T."/>
            <person name="Winkler M.E."/>
        </authorList>
    </citation>
    <scope>NUCLEOTIDE SEQUENCE</scope>
</reference>
<evidence type="ECO:0000256" key="8">
    <source>
        <dbReference type="SAM" id="Coils"/>
    </source>
</evidence>
<dbReference type="SUPFAM" id="SSF46589">
    <property type="entry name" value="tRNA-binding arm"/>
    <property type="match status" value="1"/>
</dbReference>
<keyword evidence="3" id="KW-0547">Nucleotide-binding</keyword>
<dbReference type="GO" id="GO:0005524">
    <property type="term" value="F:ATP binding"/>
    <property type="evidence" value="ECO:0007669"/>
    <property type="project" value="UniProtKB-KW"/>
</dbReference>
<dbReference type="InterPro" id="IPR010978">
    <property type="entry name" value="tRNA-bd_arm"/>
</dbReference>
<evidence type="ECO:0000256" key="4">
    <source>
        <dbReference type="ARBA" id="ARBA00022840"/>
    </source>
</evidence>
<name>A0A381XFD7_9ZZZZ</name>
<keyword evidence="5" id="KW-0648">Protein biosynthesis</keyword>
<feature type="domain" description="Aminoacyl-transfer RNA synthetases class-II family profile" evidence="9">
    <location>
        <begin position="139"/>
        <end position="413"/>
    </location>
</feature>
<gene>
    <name evidence="10" type="ORF">METZ01_LOCUS115837</name>
</gene>
<keyword evidence="8" id="KW-0175">Coiled coil</keyword>
<dbReference type="InterPro" id="IPR002317">
    <property type="entry name" value="Ser-tRNA-ligase_type_1"/>
</dbReference>
<dbReference type="Pfam" id="PF00587">
    <property type="entry name" value="tRNA-synt_2b"/>
    <property type="match status" value="1"/>
</dbReference>
<evidence type="ECO:0000256" key="1">
    <source>
        <dbReference type="ARBA" id="ARBA00012840"/>
    </source>
</evidence>
<dbReference type="Gene3D" id="1.10.287.40">
    <property type="entry name" value="Serine-tRNA synthetase, tRNA binding domain"/>
    <property type="match status" value="1"/>
</dbReference>
<dbReference type="InterPro" id="IPR042103">
    <property type="entry name" value="SerRS_1_N_sf"/>
</dbReference>
<sequence>MLDPKFVRENITKVKLSETKRGHGTKFLDTFLKNDEFWRKSKAKNEKLKHKRNIVSREINQLKKQNKGVSSKIKDMRKVSDAIKTNERRVVEYFRRRNDALTKIGNILDPSVPKGKDDSQNVPLKHVGRRPNFKFPIKDHIELGKSLDLFEFDTAAKVSGSRFYYLKNEAVILDMALQRYAVNKLIKSGFKMFWPPLMLNRAALAGGVNLSEFKDTIYKIEGDDLYLIGTSEHPLVALKKDQVILEQELPMRIGGVSVCFRREAGSHGRDTKGIFRVHQFNKVEQVVYCTPEESPKFFKELQRNSEEMFKELGIPFRVVNICTGDLGNKQILQYDIEAWFPGQKNKKGSYREVTSCSNVTNYQAVTLNTKFHRKNSAEREYVHMLNNTALATSRVIVAILENFQQKDGSVIIPKALWKYTGFKTIKPK</sequence>
<dbReference type="InterPro" id="IPR015866">
    <property type="entry name" value="Ser-tRNA-synth_1_N"/>
</dbReference>
<dbReference type="EC" id="6.1.1.11" evidence="1"/>
<dbReference type="InterPro" id="IPR045864">
    <property type="entry name" value="aa-tRNA-synth_II/BPL/LPL"/>
</dbReference>
<dbReference type="NCBIfam" id="TIGR00414">
    <property type="entry name" value="serS"/>
    <property type="match status" value="1"/>
</dbReference>
<keyword evidence="6" id="KW-0030">Aminoacyl-tRNA synthetase</keyword>
<evidence type="ECO:0000256" key="7">
    <source>
        <dbReference type="ARBA" id="ARBA00031113"/>
    </source>
</evidence>
<dbReference type="PROSITE" id="PS50862">
    <property type="entry name" value="AA_TRNA_LIGASE_II"/>
    <property type="match status" value="1"/>
</dbReference>
<keyword evidence="4" id="KW-0067">ATP-binding</keyword>
<dbReference type="InterPro" id="IPR002314">
    <property type="entry name" value="aa-tRNA-synt_IIb"/>
</dbReference>
<dbReference type="SUPFAM" id="SSF55681">
    <property type="entry name" value="Class II aaRS and biotin synthetases"/>
    <property type="match status" value="1"/>
</dbReference>
<accession>A0A381XFD7</accession>
<dbReference type="CDD" id="cd00770">
    <property type="entry name" value="SerRS_core"/>
    <property type="match status" value="1"/>
</dbReference>
<dbReference type="PIRSF" id="PIRSF001529">
    <property type="entry name" value="Ser-tRNA-synth_IIa"/>
    <property type="match status" value="1"/>
</dbReference>
<proteinExistence type="inferred from homology"/>
<dbReference type="EMBL" id="UINC01014840">
    <property type="protein sequence ID" value="SVA62983.1"/>
    <property type="molecule type" value="Genomic_DNA"/>
</dbReference>
<feature type="coiled-coil region" evidence="8">
    <location>
        <begin position="45"/>
        <end position="79"/>
    </location>
</feature>
<dbReference type="Gene3D" id="3.30.930.10">
    <property type="entry name" value="Bira Bifunctional Protein, Domain 2"/>
    <property type="match status" value="1"/>
</dbReference>
<dbReference type="HAMAP" id="MF_00176">
    <property type="entry name" value="Ser_tRNA_synth_type1"/>
    <property type="match status" value="1"/>
</dbReference>
<dbReference type="PANTHER" id="PTHR11778">
    <property type="entry name" value="SERYL-TRNA SYNTHETASE"/>
    <property type="match status" value="1"/>
</dbReference>
<evidence type="ECO:0000259" key="9">
    <source>
        <dbReference type="PROSITE" id="PS50862"/>
    </source>
</evidence>
<evidence type="ECO:0000256" key="2">
    <source>
        <dbReference type="ARBA" id="ARBA00022598"/>
    </source>
</evidence>
<protein>
    <recommendedName>
        <fullName evidence="1">serine--tRNA ligase</fullName>
        <ecNumber evidence="1">6.1.1.11</ecNumber>
    </recommendedName>
    <alternativeName>
        <fullName evidence="7">Seryl-tRNA synthetase</fullName>
    </alternativeName>
</protein>
<dbReference type="PRINTS" id="PR00981">
    <property type="entry name" value="TRNASYNTHSER"/>
</dbReference>
<dbReference type="GO" id="GO:0006434">
    <property type="term" value="P:seryl-tRNA aminoacylation"/>
    <property type="evidence" value="ECO:0007669"/>
    <property type="project" value="InterPro"/>
</dbReference>
<dbReference type="InterPro" id="IPR033729">
    <property type="entry name" value="SerRS_core"/>
</dbReference>
<dbReference type="GO" id="GO:0004828">
    <property type="term" value="F:serine-tRNA ligase activity"/>
    <property type="evidence" value="ECO:0007669"/>
    <property type="project" value="UniProtKB-EC"/>
</dbReference>
<organism evidence="10">
    <name type="scientific">marine metagenome</name>
    <dbReference type="NCBI Taxonomy" id="408172"/>
    <lineage>
        <taxon>unclassified sequences</taxon>
        <taxon>metagenomes</taxon>
        <taxon>ecological metagenomes</taxon>
    </lineage>
</organism>
<dbReference type="AlphaFoldDB" id="A0A381XFD7"/>
<evidence type="ECO:0000256" key="5">
    <source>
        <dbReference type="ARBA" id="ARBA00022917"/>
    </source>
</evidence>
<dbReference type="InterPro" id="IPR006195">
    <property type="entry name" value="aa-tRNA-synth_II"/>
</dbReference>
<keyword evidence="2" id="KW-0436">Ligase</keyword>
<evidence type="ECO:0000256" key="6">
    <source>
        <dbReference type="ARBA" id="ARBA00023146"/>
    </source>
</evidence>
<evidence type="ECO:0000313" key="10">
    <source>
        <dbReference type="EMBL" id="SVA62983.1"/>
    </source>
</evidence>
<evidence type="ECO:0000256" key="3">
    <source>
        <dbReference type="ARBA" id="ARBA00022741"/>
    </source>
</evidence>
<dbReference type="Pfam" id="PF02403">
    <property type="entry name" value="Seryl_tRNA_N"/>
    <property type="match status" value="1"/>
</dbReference>